<organism evidence="2 3">
    <name type="scientific">Malus domestica</name>
    <name type="common">Apple</name>
    <name type="synonym">Pyrus malus</name>
    <dbReference type="NCBI Taxonomy" id="3750"/>
    <lineage>
        <taxon>Eukaryota</taxon>
        <taxon>Viridiplantae</taxon>
        <taxon>Streptophyta</taxon>
        <taxon>Embryophyta</taxon>
        <taxon>Tracheophyta</taxon>
        <taxon>Spermatophyta</taxon>
        <taxon>Magnoliopsida</taxon>
        <taxon>eudicotyledons</taxon>
        <taxon>Gunneridae</taxon>
        <taxon>Pentapetalae</taxon>
        <taxon>rosids</taxon>
        <taxon>fabids</taxon>
        <taxon>Rosales</taxon>
        <taxon>Rosaceae</taxon>
        <taxon>Amygdaloideae</taxon>
        <taxon>Maleae</taxon>
        <taxon>Malus</taxon>
    </lineage>
</organism>
<feature type="region of interest" description="Disordered" evidence="1">
    <location>
        <begin position="1"/>
        <end position="53"/>
    </location>
</feature>
<dbReference type="Proteomes" id="UP000290289">
    <property type="component" value="Chromosome 8"/>
</dbReference>
<reference evidence="2 3" key="1">
    <citation type="submission" date="2018-10" db="EMBL/GenBank/DDBJ databases">
        <title>A high-quality apple genome assembly.</title>
        <authorList>
            <person name="Hu J."/>
        </authorList>
    </citation>
    <scope>NUCLEOTIDE SEQUENCE [LARGE SCALE GENOMIC DNA]</scope>
    <source>
        <strain evidence="3">cv. HFTH1</strain>
        <tissue evidence="2">Young leaf</tissue>
    </source>
</reference>
<gene>
    <name evidence="2" type="ORF">DVH24_033192</name>
</gene>
<keyword evidence="3" id="KW-1185">Reference proteome</keyword>
<accession>A0A498JAY5</accession>
<dbReference type="AlphaFoldDB" id="A0A498JAY5"/>
<feature type="compositionally biased region" description="Basic and acidic residues" evidence="1">
    <location>
        <begin position="1"/>
        <end position="14"/>
    </location>
</feature>
<evidence type="ECO:0000313" key="3">
    <source>
        <dbReference type="Proteomes" id="UP000290289"/>
    </source>
</evidence>
<evidence type="ECO:0000313" key="2">
    <source>
        <dbReference type="EMBL" id="RXH92296.1"/>
    </source>
</evidence>
<sequence length="102" mass="11377">MKCRFEGRPKEARSKAKSPADGPGGSAKGKNPIPAQLTNLHFNDKKKEKKAGVKNFPTIELKNVKAVVDSLARLQLEEKNPSLAFYKEEKKSQMHSRATHSF</sequence>
<name>A0A498JAY5_MALDO</name>
<dbReference type="EMBL" id="RDQH01000334">
    <property type="protein sequence ID" value="RXH92296.1"/>
    <property type="molecule type" value="Genomic_DNA"/>
</dbReference>
<proteinExistence type="predicted"/>
<comment type="caution">
    <text evidence="2">The sequence shown here is derived from an EMBL/GenBank/DDBJ whole genome shotgun (WGS) entry which is preliminary data.</text>
</comment>
<protein>
    <submittedName>
        <fullName evidence="2">Uncharacterized protein</fullName>
    </submittedName>
</protein>
<evidence type="ECO:0000256" key="1">
    <source>
        <dbReference type="SAM" id="MobiDB-lite"/>
    </source>
</evidence>